<dbReference type="Proteomes" id="UP000789572">
    <property type="component" value="Unassembled WGS sequence"/>
</dbReference>
<keyword evidence="2" id="KW-0472">Membrane</keyword>
<protein>
    <submittedName>
        <fullName evidence="3">4009_t:CDS:1</fullName>
    </submittedName>
</protein>
<keyword evidence="2" id="KW-1133">Transmembrane helix</keyword>
<accession>A0A9N9ABB8</accession>
<comment type="caution">
    <text evidence="3">The sequence shown here is derived from an EMBL/GenBank/DDBJ whole genome shotgun (WGS) entry which is preliminary data.</text>
</comment>
<feature type="transmembrane region" description="Helical" evidence="2">
    <location>
        <begin position="199"/>
        <end position="222"/>
    </location>
</feature>
<gene>
    <name evidence="3" type="ORF">POCULU_LOCUS3675</name>
</gene>
<keyword evidence="4" id="KW-1185">Reference proteome</keyword>
<keyword evidence="1" id="KW-0175">Coiled coil</keyword>
<name>A0A9N9ABB8_9GLOM</name>
<dbReference type="AlphaFoldDB" id="A0A9N9ABB8"/>
<evidence type="ECO:0000256" key="2">
    <source>
        <dbReference type="SAM" id="Phobius"/>
    </source>
</evidence>
<feature type="coiled-coil region" evidence="1">
    <location>
        <begin position="114"/>
        <end position="152"/>
    </location>
</feature>
<dbReference type="EMBL" id="CAJVPJ010000421">
    <property type="protein sequence ID" value="CAG8523077.1"/>
    <property type="molecule type" value="Genomic_DNA"/>
</dbReference>
<sequence length="258" mass="29512">MYDADNDIIIRATEELLKTKHPDRQALVNSTNTALEIFHKCEIMDPDDDVLKQFIQSIKEEKIKFRDSTNKSLRHSIQLSDHADNMAGYFQAMQSEGLSSEHYLEAFGNSFTDAQNLQNGAEQLESEYSAIIEQTEKIKDSCEEHLENLEQCEKLVIEEEILLTENKPSSFTTRFTDVIDGIEDASIAVLRRSKLANKWMIVLDVALPIIKVIIINLVDALIKGKKQEFKKQLAELQAIKERSSKNIKITRTLITNLR</sequence>
<proteinExistence type="predicted"/>
<keyword evidence="2" id="KW-0812">Transmembrane</keyword>
<dbReference type="OrthoDB" id="10360114at2759"/>
<organism evidence="3 4">
    <name type="scientific">Paraglomus occultum</name>
    <dbReference type="NCBI Taxonomy" id="144539"/>
    <lineage>
        <taxon>Eukaryota</taxon>
        <taxon>Fungi</taxon>
        <taxon>Fungi incertae sedis</taxon>
        <taxon>Mucoromycota</taxon>
        <taxon>Glomeromycotina</taxon>
        <taxon>Glomeromycetes</taxon>
        <taxon>Paraglomerales</taxon>
        <taxon>Paraglomeraceae</taxon>
        <taxon>Paraglomus</taxon>
    </lineage>
</organism>
<evidence type="ECO:0000313" key="3">
    <source>
        <dbReference type="EMBL" id="CAG8523077.1"/>
    </source>
</evidence>
<evidence type="ECO:0000313" key="4">
    <source>
        <dbReference type="Proteomes" id="UP000789572"/>
    </source>
</evidence>
<evidence type="ECO:0000256" key="1">
    <source>
        <dbReference type="SAM" id="Coils"/>
    </source>
</evidence>
<reference evidence="3" key="1">
    <citation type="submission" date="2021-06" db="EMBL/GenBank/DDBJ databases">
        <authorList>
            <person name="Kallberg Y."/>
            <person name="Tangrot J."/>
            <person name="Rosling A."/>
        </authorList>
    </citation>
    <scope>NUCLEOTIDE SEQUENCE</scope>
    <source>
        <strain evidence="3">IA702</strain>
    </source>
</reference>